<dbReference type="PANTHER" id="PTHR43132:SF2">
    <property type="entry name" value="ARSENICAL RESISTANCE OPERON REPRESSOR ARSR-RELATED"/>
    <property type="match status" value="1"/>
</dbReference>
<sequence>MDEQEAIDALSALAQQTRLDAFRQLVAAEPEGMAAGDLARLLDIPQNTLSAHLAILTRVGLTESRRQSRSIIYRAKLSTVRDLTLFLLKDCCHGRSEICAPLLAELNPCLDACR</sequence>
<dbReference type="GO" id="GO:0003700">
    <property type="term" value="F:DNA-binding transcription factor activity"/>
    <property type="evidence" value="ECO:0007669"/>
    <property type="project" value="InterPro"/>
</dbReference>
<dbReference type="Pfam" id="PF12840">
    <property type="entry name" value="HTH_20"/>
    <property type="match status" value="1"/>
</dbReference>
<keyword evidence="2" id="KW-0238">DNA-binding</keyword>
<organism evidence="5 6">
    <name type="scientific">Borborobacter arsenicus</name>
    <dbReference type="NCBI Taxonomy" id="1851146"/>
    <lineage>
        <taxon>Bacteria</taxon>
        <taxon>Pseudomonadati</taxon>
        <taxon>Pseudomonadota</taxon>
        <taxon>Alphaproteobacteria</taxon>
        <taxon>Hyphomicrobiales</taxon>
        <taxon>Phyllobacteriaceae</taxon>
        <taxon>Borborobacter</taxon>
    </lineage>
</organism>
<dbReference type="SUPFAM" id="SSF46785">
    <property type="entry name" value="Winged helix' DNA-binding domain"/>
    <property type="match status" value="1"/>
</dbReference>
<dbReference type="InterPro" id="IPR001845">
    <property type="entry name" value="HTH_ArsR_DNA-bd_dom"/>
</dbReference>
<evidence type="ECO:0000256" key="3">
    <source>
        <dbReference type="ARBA" id="ARBA00023163"/>
    </source>
</evidence>
<dbReference type="PANTHER" id="PTHR43132">
    <property type="entry name" value="ARSENICAL RESISTANCE OPERON REPRESSOR ARSR-RELATED"/>
    <property type="match status" value="1"/>
</dbReference>
<feature type="domain" description="HTH arsR-type" evidence="4">
    <location>
        <begin position="1"/>
        <end position="95"/>
    </location>
</feature>
<dbReference type="InterPro" id="IPR036388">
    <property type="entry name" value="WH-like_DNA-bd_sf"/>
</dbReference>
<evidence type="ECO:0000259" key="4">
    <source>
        <dbReference type="PROSITE" id="PS50987"/>
    </source>
</evidence>
<dbReference type="GO" id="GO:0003677">
    <property type="term" value="F:DNA binding"/>
    <property type="evidence" value="ECO:0007669"/>
    <property type="project" value="UniProtKB-KW"/>
</dbReference>
<dbReference type="NCBIfam" id="NF033788">
    <property type="entry name" value="HTH_metalloreg"/>
    <property type="match status" value="1"/>
</dbReference>
<protein>
    <submittedName>
        <fullName evidence="5">ArsR family transcriptional regulator</fullName>
    </submittedName>
</protein>
<dbReference type="PROSITE" id="PS50987">
    <property type="entry name" value="HTH_ARSR_2"/>
    <property type="match status" value="1"/>
</dbReference>
<dbReference type="EMBL" id="RKST01000010">
    <property type="protein sequence ID" value="RUM97712.1"/>
    <property type="molecule type" value="Genomic_DNA"/>
</dbReference>
<dbReference type="CDD" id="cd00090">
    <property type="entry name" value="HTH_ARSR"/>
    <property type="match status" value="1"/>
</dbReference>
<dbReference type="OrthoDB" id="9804742at2"/>
<dbReference type="InterPro" id="IPR011991">
    <property type="entry name" value="ArsR-like_HTH"/>
</dbReference>
<gene>
    <name evidence="5" type="ORF">EET67_11655</name>
</gene>
<evidence type="ECO:0000313" key="5">
    <source>
        <dbReference type="EMBL" id="RUM97712.1"/>
    </source>
</evidence>
<evidence type="ECO:0000256" key="1">
    <source>
        <dbReference type="ARBA" id="ARBA00023015"/>
    </source>
</evidence>
<accession>A0A432V6B4</accession>
<dbReference type="SMART" id="SM00418">
    <property type="entry name" value="HTH_ARSR"/>
    <property type="match status" value="1"/>
</dbReference>
<evidence type="ECO:0000313" key="6">
    <source>
        <dbReference type="Proteomes" id="UP000281647"/>
    </source>
</evidence>
<comment type="caution">
    <text evidence="5">The sequence shown here is derived from an EMBL/GenBank/DDBJ whole genome shotgun (WGS) entry which is preliminary data.</text>
</comment>
<dbReference type="PRINTS" id="PR00778">
    <property type="entry name" value="HTHARSR"/>
</dbReference>
<dbReference type="AlphaFoldDB" id="A0A432V6B4"/>
<name>A0A432V6B4_9HYPH</name>
<reference evidence="5 6" key="1">
    <citation type="submission" date="2018-11" db="EMBL/GenBank/DDBJ databases">
        <title>Pseudaminobacter arsenicus sp. nov., an arsenic-resistant bacterium isolated from arsenic-rich aquifers.</title>
        <authorList>
            <person name="Mu Y."/>
        </authorList>
    </citation>
    <scope>NUCLEOTIDE SEQUENCE [LARGE SCALE GENOMIC DNA]</scope>
    <source>
        <strain evidence="5 6">CB3</strain>
    </source>
</reference>
<dbReference type="Proteomes" id="UP000281647">
    <property type="component" value="Unassembled WGS sequence"/>
</dbReference>
<keyword evidence="6" id="KW-1185">Reference proteome</keyword>
<dbReference type="Gene3D" id="1.10.10.10">
    <property type="entry name" value="Winged helix-like DNA-binding domain superfamily/Winged helix DNA-binding domain"/>
    <property type="match status" value="1"/>
</dbReference>
<evidence type="ECO:0000256" key="2">
    <source>
        <dbReference type="ARBA" id="ARBA00023125"/>
    </source>
</evidence>
<dbReference type="RefSeq" id="WP_128625017.1">
    <property type="nucleotide sequence ID" value="NZ_ML133510.1"/>
</dbReference>
<dbReference type="InterPro" id="IPR051011">
    <property type="entry name" value="Metal_resp_trans_reg"/>
</dbReference>
<keyword evidence="1" id="KW-0805">Transcription regulation</keyword>
<keyword evidence="3" id="KW-0804">Transcription</keyword>
<dbReference type="InterPro" id="IPR036390">
    <property type="entry name" value="WH_DNA-bd_sf"/>
</dbReference>
<proteinExistence type="predicted"/>